<gene>
    <name evidence="2" type="ORF">CTTA_2644</name>
</gene>
<dbReference type="Proteomes" id="UP000323105">
    <property type="component" value="Unassembled WGS sequence"/>
</dbReference>
<proteinExistence type="predicted"/>
<reference evidence="2 3" key="1">
    <citation type="journal article" date="2019" name="Microbiol. Resour. Announc.">
        <title>Draft Genome Sequence of Comamonas testosteroni TA441, a Bacterium That Has a Cryptic Phenol Degradation Gene Cluster.</title>
        <authorList>
            <person name="Arai H."/>
            <person name="Ishii M."/>
        </authorList>
    </citation>
    <scope>NUCLEOTIDE SEQUENCE [LARGE SCALE GENOMIC DNA]</scope>
    <source>
        <strain evidence="2 3">TA441</strain>
    </source>
</reference>
<name>A0A5A7MFK0_COMTE</name>
<dbReference type="InterPro" id="IPR050266">
    <property type="entry name" value="AB_hydrolase_sf"/>
</dbReference>
<keyword evidence="2" id="KW-0378">Hydrolase</keyword>
<dbReference type="PANTHER" id="PTHR43798">
    <property type="entry name" value="MONOACYLGLYCEROL LIPASE"/>
    <property type="match status" value="1"/>
</dbReference>
<dbReference type="GO" id="GO:0016020">
    <property type="term" value="C:membrane"/>
    <property type="evidence" value="ECO:0007669"/>
    <property type="project" value="TreeGrafter"/>
</dbReference>
<organism evidence="2 3">
    <name type="scientific">Comamonas testosteroni</name>
    <name type="common">Pseudomonas testosteroni</name>
    <dbReference type="NCBI Taxonomy" id="285"/>
    <lineage>
        <taxon>Bacteria</taxon>
        <taxon>Pseudomonadati</taxon>
        <taxon>Pseudomonadota</taxon>
        <taxon>Betaproteobacteria</taxon>
        <taxon>Burkholderiales</taxon>
        <taxon>Comamonadaceae</taxon>
        <taxon>Comamonas</taxon>
    </lineage>
</organism>
<dbReference type="GO" id="GO:0016787">
    <property type="term" value="F:hydrolase activity"/>
    <property type="evidence" value="ECO:0007669"/>
    <property type="project" value="UniProtKB-KW"/>
</dbReference>
<dbReference type="Pfam" id="PF12697">
    <property type="entry name" value="Abhydrolase_6"/>
    <property type="match status" value="1"/>
</dbReference>
<accession>A0A5A7MFK0</accession>
<dbReference type="EMBL" id="BKBW01000004">
    <property type="protein sequence ID" value="GEQ75639.1"/>
    <property type="molecule type" value="Genomic_DNA"/>
</dbReference>
<feature type="domain" description="AB hydrolase-1" evidence="1">
    <location>
        <begin position="76"/>
        <end position="326"/>
    </location>
</feature>
<dbReference type="Gene3D" id="3.40.50.1820">
    <property type="entry name" value="alpha/beta hydrolase"/>
    <property type="match status" value="1"/>
</dbReference>
<evidence type="ECO:0000313" key="2">
    <source>
        <dbReference type="EMBL" id="GEQ75639.1"/>
    </source>
</evidence>
<comment type="caution">
    <text evidence="2">The sequence shown here is derived from an EMBL/GenBank/DDBJ whole genome shotgun (WGS) entry which is preliminary data.</text>
</comment>
<protein>
    <submittedName>
        <fullName evidence="2">Hydrolase</fullName>
    </submittedName>
</protein>
<dbReference type="InterPro" id="IPR029058">
    <property type="entry name" value="AB_hydrolase_fold"/>
</dbReference>
<evidence type="ECO:0000259" key="1">
    <source>
        <dbReference type="Pfam" id="PF12697"/>
    </source>
</evidence>
<dbReference type="AlphaFoldDB" id="A0A5A7MFK0"/>
<dbReference type="SUPFAM" id="SSF53474">
    <property type="entry name" value="alpha/beta-Hydrolases"/>
    <property type="match status" value="1"/>
</dbReference>
<dbReference type="PANTHER" id="PTHR43798:SF33">
    <property type="entry name" value="HYDROLASE, PUTATIVE (AFU_ORTHOLOGUE AFUA_2G14860)-RELATED"/>
    <property type="match status" value="1"/>
</dbReference>
<dbReference type="InterPro" id="IPR000073">
    <property type="entry name" value="AB_hydrolase_1"/>
</dbReference>
<evidence type="ECO:0000313" key="3">
    <source>
        <dbReference type="Proteomes" id="UP000323105"/>
    </source>
</evidence>
<sequence>MNYDATTAIIGPGLENAFSMNQPTLNYVSCPGASATAPTWASAQRRQQVEAQPEGTHRMAYWEWNHTGNPRHPHVIVCVHGLSRQGRDFDVLATELSRFARVICPDVVGRGESDWLADPMGYQLPLYAADMLALLAQLHAQAPIETLDWVGTSMGGLIGMGVVGQPGLPLPVPVRRLVLNDVGPAIEWESLERIGSYVGKSLQFPNFESAAAAMRLISEGFGPHSDEQWSRLSQAMIKPDPQGGVVLHYDPRIAVPMAQMTRETAQAGEALLWQLYDQIKAQVLLIRGAESDLLSSRTAQAMTERGPRAHCTELEGVGHAPTLVVPGQVALIQKFLQGDKGLPASISLAQQAQEEAA</sequence>